<dbReference type="SUPFAM" id="SSF52218">
    <property type="entry name" value="Flavoproteins"/>
    <property type="match status" value="1"/>
</dbReference>
<dbReference type="Gene3D" id="3.40.50.360">
    <property type="match status" value="1"/>
</dbReference>
<evidence type="ECO:0000259" key="1">
    <source>
        <dbReference type="PROSITE" id="PS50902"/>
    </source>
</evidence>
<dbReference type="PROSITE" id="PS50902">
    <property type="entry name" value="FLAVODOXIN_LIKE"/>
    <property type="match status" value="1"/>
</dbReference>
<dbReference type="InterPro" id="IPR008254">
    <property type="entry name" value="Flavodoxin/NO_synth"/>
</dbReference>
<name>A0ABV5WS83_9LACO</name>
<accession>A0ABV5WS83</accession>
<gene>
    <name evidence="2" type="ORF">ACFFLI_02595</name>
</gene>
<reference evidence="2 3" key="1">
    <citation type="submission" date="2024-09" db="EMBL/GenBank/DDBJ databases">
        <authorList>
            <person name="Sun Q."/>
            <person name="Mori K."/>
        </authorList>
    </citation>
    <scope>NUCLEOTIDE SEQUENCE [LARGE SCALE GENOMIC DNA]</scope>
    <source>
        <strain evidence="2 3">TBRC 4576</strain>
    </source>
</reference>
<evidence type="ECO:0000313" key="3">
    <source>
        <dbReference type="Proteomes" id="UP001589691"/>
    </source>
</evidence>
<dbReference type="PANTHER" id="PTHR39201">
    <property type="entry name" value="EXPORTED PROTEIN-RELATED"/>
    <property type="match status" value="1"/>
</dbReference>
<dbReference type="EMBL" id="JBHLZY010000005">
    <property type="protein sequence ID" value="MFB9768762.1"/>
    <property type="molecule type" value="Genomic_DNA"/>
</dbReference>
<dbReference type="Proteomes" id="UP001589691">
    <property type="component" value="Unassembled WGS sequence"/>
</dbReference>
<sequence length="207" mass="23452">MKKLGILLVGLGFLLVAFVVALLTMRQPEPKEPANSRTVTSISRKRKASGRILVVYMSRTGHTKQVAEELHRHVGGDLYQLKTQKTYPQSYQKMLDVAQSEQDADARPRLKGQLPKLARYQTIFLGYPIWWDKNPMAINTFLEHYPDFKGKTIYPFTTSGSSGLGLSIPVIRQNARNAKIGKGLAVTDAEMKRMPRMVATWLEENYK</sequence>
<protein>
    <submittedName>
        <fullName evidence="2">Flavodoxin</fullName>
    </submittedName>
</protein>
<comment type="caution">
    <text evidence="2">The sequence shown here is derived from an EMBL/GenBank/DDBJ whole genome shotgun (WGS) entry which is preliminary data.</text>
</comment>
<evidence type="ECO:0000313" key="2">
    <source>
        <dbReference type="EMBL" id="MFB9768762.1"/>
    </source>
</evidence>
<dbReference type="PROSITE" id="PS00201">
    <property type="entry name" value="FLAVODOXIN"/>
    <property type="match status" value="1"/>
</dbReference>
<dbReference type="InterPro" id="IPR001226">
    <property type="entry name" value="Flavodoxin_CS"/>
</dbReference>
<dbReference type="Pfam" id="PF12682">
    <property type="entry name" value="Flavodoxin_4"/>
    <property type="match status" value="1"/>
</dbReference>
<dbReference type="RefSeq" id="WP_137642271.1">
    <property type="nucleotide sequence ID" value="NZ_BJEA01000007.1"/>
</dbReference>
<dbReference type="PANTHER" id="PTHR39201:SF1">
    <property type="entry name" value="FLAVODOXIN-LIKE DOMAIN-CONTAINING PROTEIN"/>
    <property type="match status" value="1"/>
</dbReference>
<proteinExistence type="predicted"/>
<organism evidence="2 3">
    <name type="scientific">Lactiplantibacillus modestisalitolerans</name>
    <dbReference type="NCBI Taxonomy" id="1457219"/>
    <lineage>
        <taxon>Bacteria</taxon>
        <taxon>Bacillati</taxon>
        <taxon>Bacillota</taxon>
        <taxon>Bacilli</taxon>
        <taxon>Lactobacillales</taxon>
        <taxon>Lactobacillaceae</taxon>
        <taxon>Lactiplantibacillus</taxon>
    </lineage>
</organism>
<dbReference type="InterPro" id="IPR029039">
    <property type="entry name" value="Flavoprotein-like_sf"/>
</dbReference>
<feature type="domain" description="Flavodoxin-like" evidence="1">
    <location>
        <begin position="52"/>
        <end position="207"/>
    </location>
</feature>
<keyword evidence="3" id="KW-1185">Reference proteome</keyword>